<sequence length="197" mass="21360">MAEPRDVNGDPTADASGDGSGDGGGQGANGAPTDAEAAAGRVIEQVLRESELTWESPRQGTYVTQLPGTRKLSTTCQLIVGRHTLSLNAFVVRRPDENHEAFYRWLLERNLRLYGVTYAIDHLGDVYLSGRLPLAAVTPEEVDRLLGAVLENSDGSFNVLLELGFASSIRKEYAWRVSRGESTKNLAAFAHLTSDDV</sequence>
<feature type="region of interest" description="Disordered" evidence="1">
    <location>
        <begin position="1"/>
        <end position="36"/>
    </location>
</feature>
<gene>
    <name evidence="2" type="ORF">SCOCK_160143</name>
</gene>
<evidence type="ECO:0000313" key="3">
    <source>
        <dbReference type="Proteomes" id="UP001152519"/>
    </source>
</evidence>
<feature type="compositionally biased region" description="Gly residues" evidence="1">
    <location>
        <begin position="18"/>
        <end position="28"/>
    </location>
</feature>
<keyword evidence="3" id="KW-1185">Reference proteome</keyword>
<proteinExistence type="predicted"/>
<dbReference type="RefSeq" id="WP_251486698.1">
    <property type="nucleotide sequence ID" value="NZ_CAJSLV010000044.1"/>
</dbReference>
<dbReference type="SUPFAM" id="SSF69635">
    <property type="entry name" value="Type III secretory system chaperone-like"/>
    <property type="match status" value="1"/>
</dbReference>
<dbReference type="InterPro" id="IPR019660">
    <property type="entry name" value="Put_sensory_transdc_reg_YbjN"/>
</dbReference>
<dbReference type="Gene3D" id="3.30.1460.10">
    <property type="match status" value="1"/>
</dbReference>
<dbReference type="EMBL" id="CAJSLV010000044">
    <property type="protein sequence ID" value="CAG6392361.1"/>
    <property type="molecule type" value="Genomic_DNA"/>
</dbReference>
<dbReference type="Proteomes" id="UP001152519">
    <property type="component" value="Unassembled WGS sequence"/>
</dbReference>
<dbReference type="AlphaFoldDB" id="A0A9W4DRT2"/>
<dbReference type="Pfam" id="PF10722">
    <property type="entry name" value="YbjN"/>
    <property type="match status" value="1"/>
</dbReference>
<evidence type="ECO:0000313" key="2">
    <source>
        <dbReference type="EMBL" id="CAG6392361.1"/>
    </source>
</evidence>
<protein>
    <submittedName>
        <fullName evidence="2">Sensory transduction regulator</fullName>
    </submittedName>
</protein>
<name>A0A9W4DRT2_9ACTN</name>
<reference evidence="2" key="1">
    <citation type="submission" date="2021-05" db="EMBL/GenBank/DDBJ databases">
        <authorList>
            <person name="Arsene-Ploetze F."/>
        </authorList>
    </citation>
    <scope>NUCLEOTIDE SEQUENCE</scope>
    <source>
        <strain evidence="2">DSM 42138</strain>
    </source>
</reference>
<organism evidence="2 3">
    <name type="scientific">Actinacidiphila cocklensis</name>
    <dbReference type="NCBI Taxonomy" id="887465"/>
    <lineage>
        <taxon>Bacteria</taxon>
        <taxon>Bacillati</taxon>
        <taxon>Actinomycetota</taxon>
        <taxon>Actinomycetes</taxon>
        <taxon>Kitasatosporales</taxon>
        <taxon>Streptomycetaceae</taxon>
        <taxon>Actinacidiphila</taxon>
    </lineage>
</organism>
<accession>A0A9W4DRT2</accession>
<comment type="caution">
    <text evidence="2">The sequence shown here is derived from an EMBL/GenBank/DDBJ whole genome shotgun (WGS) entry which is preliminary data.</text>
</comment>
<evidence type="ECO:0000256" key="1">
    <source>
        <dbReference type="SAM" id="MobiDB-lite"/>
    </source>
</evidence>